<dbReference type="InterPro" id="IPR038070">
    <property type="entry name" value="Rv2632c-like_sf"/>
</dbReference>
<sequence>MLQEVVPMALAKRWTVDIFIDEQGDERRTRAEARLESQDRVGLAGIGTARRNPVDPEVPAIGDELAVSRALSDLAHQLLDAAAGDIEQHTHRRAHLRA</sequence>
<dbReference type="Pfam" id="PF08962">
    <property type="entry name" value="Rv2632c-like"/>
    <property type="match status" value="1"/>
</dbReference>
<evidence type="ECO:0008006" key="3">
    <source>
        <dbReference type="Google" id="ProtNLM"/>
    </source>
</evidence>
<dbReference type="AlphaFoldDB" id="A0A6V8LCM7"/>
<dbReference type="EMBL" id="BLPG01000001">
    <property type="protein sequence ID" value="GFJ94993.1"/>
    <property type="molecule type" value="Genomic_DNA"/>
</dbReference>
<comment type="caution">
    <text evidence="1">The sequence shown here is derived from an EMBL/GenBank/DDBJ whole genome shotgun (WGS) entry which is preliminary data.</text>
</comment>
<keyword evidence="2" id="KW-1185">Reference proteome</keyword>
<dbReference type="Gene3D" id="3.30.160.240">
    <property type="entry name" value="Rv1738"/>
    <property type="match status" value="1"/>
</dbReference>
<evidence type="ECO:0000313" key="2">
    <source>
        <dbReference type="Proteomes" id="UP000482960"/>
    </source>
</evidence>
<organism evidence="1 2">
    <name type="scientific">Phytohabitans rumicis</name>
    <dbReference type="NCBI Taxonomy" id="1076125"/>
    <lineage>
        <taxon>Bacteria</taxon>
        <taxon>Bacillati</taxon>
        <taxon>Actinomycetota</taxon>
        <taxon>Actinomycetes</taxon>
        <taxon>Micromonosporales</taxon>
        <taxon>Micromonosporaceae</taxon>
    </lineage>
</organism>
<reference evidence="1 2" key="2">
    <citation type="submission" date="2020-03" db="EMBL/GenBank/DDBJ databases">
        <authorList>
            <person name="Ichikawa N."/>
            <person name="Kimura A."/>
            <person name="Kitahashi Y."/>
            <person name="Uohara A."/>
        </authorList>
    </citation>
    <scope>NUCLEOTIDE SEQUENCE [LARGE SCALE GENOMIC DNA]</scope>
    <source>
        <strain evidence="1 2">NBRC 108638</strain>
    </source>
</reference>
<dbReference type="SUPFAM" id="SSF143212">
    <property type="entry name" value="Rv2632c-like"/>
    <property type="match status" value="1"/>
</dbReference>
<dbReference type="InterPro" id="IPR015057">
    <property type="entry name" value="Rv2632c-like"/>
</dbReference>
<dbReference type="Proteomes" id="UP000482960">
    <property type="component" value="Unassembled WGS sequence"/>
</dbReference>
<evidence type="ECO:0000313" key="1">
    <source>
        <dbReference type="EMBL" id="GFJ94993.1"/>
    </source>
</evidence>
<name>A0A6V8LCM7_9ACTN</name>
<accession>A0A6V8LCM7</accession>
<protein>
    <recommendedName>
        <fullName evidence="3">DUF1876 domain-containing protein</fullName>
    </recommendedName>
</protein>
<reference evidence="1 2" key="1">
    <citation type="submission" date="2020-03" db="EMBL/GenBank/DDBJ databases">
        <title>Whole genome shotgun sequence of Phytohabitans rumicis NBRC 108638.</title>
        <authorList>
            <person name="Komaki H."/>
            <person name="Tamura T."/>
        </authorList>
    </citation>
    <scope>NUCLEOTIDE SEQUENCE [LARGE SCALE GENOMIC DNA]</scope>
    <source>
        <strain evidence="1 2">NBRC 108638</strain>
    </source>
</reference>
<proteinExistence type="predicted"/>
<gene>
    <name evidence="1" type="ORF">Prum_086350</name>
</gene>